<dbReference type="InterPro" id="IPR050706">
    <property type="entry name" value="Cyclic-di-GMP_PDE-like"/>
</dbReference>
<sequence length="408" mass="44781">MSGYRRVVAALVEAMQPDAPFALLVVRLRRLRETELSFGHAIGEQLHREIELLIRDALRPGDTLFHIGESDFAILLPAIRGDAHAELAAAKIARLFDHPIQLDRHSVLARVTVGGVVSSPQERTPEEMLMAADHASAWAIHSRHGYEMARGMELRPPVGHSVLAEALRMNALQLHLQPIREIASGRTVAYEALARWTLPDGRSVSPADFVPMAEQSGLIGELTVWSLHAAMRHLAAWSRVAPDVVCAVNVSPLFAADAGFPGLVERALSIWDVRPQQLMLEITETAFANNIDAVIESMTVLKNKGIGIGIDDFGSGYATFSYLKDFPVSELKIDRMFITDLARDTRLRHLVASMIDMAHRLDIHCVAEGVEEQDTLDVLTELGCDQVQGYIIGRPAPAEEVVDAIIAA</sequence>
<dbReference type="PROSITE" id="PS50887">
    <property type="entry name" value="GGDEF"/>
    <property type="match status" value="1"/>
</dbReference>
<proteinExistence type="predicted"/>
<dbReference type="InterPro" id="IPR001633">
    <property type="entry name" value="EAL_dom"/>
</dbReference>
<evidence type="ECO:0000259" key="1">
    <source>
        <dbReference type="PROSITE" id="PS50883"/>
    </source>
</evidence>
<accession>A0A2K1Q3L2</accession>
<dbReference type="SUPFAM" id="SSF55073">
    <property type="entry name" value="Nucleotide cyclase"/>
    <property type="match status" value="1"/>
</dbReference>
<dbReference type="Gene3D" id="3.30.70.270">
    <property type="match status" value="1"/>
</dbReference>
<dbReference type="CDD" id="cd01948">
    <property type="entry name" value="EAL"/>
    <property type="match status" value="1"/>
</dbReference>
<reference evidence="3 4" key="1">
    <citation type="submission" date="2017-08" db="EMBL/GenBank/DDBJ databases">
        <title>Lysobacter sylvestris genome.</title>
        <authorList>
            <person name="Zhang D.-C."/>
            <person name="Albuquerque L."/>
            <person name="Franca L."/>
            <person name="Froufe H.J.C."/>
            <person name="Barroso C."/>
            <person name="Egas C."/>
            <person name="Da Costa M."/>
            <person name="Margesin R."/>
        </authorList>
    </citation>
    <scope>NUCLEOTIDE SEQUENCE [LARGE SCALE GENOMIC DNA]</scope>
    <source>
        <strain evidence="3 4">AM20-91</strain>
    </source>
</reference>
<dbReference type="InterPro" id="IPR029787">
    <property type="entry name" value="Nucleotide_cyclase"/>
</dbReference>
<dbReference type="InterPro" id="IPR000160">
    <property type="entry name" value="GGDEF_dom"/>
</dbReference>
<keyword evidence="4" id="KW-1185">Reference proteome</keyword>
<dbReference type="Pfam" id="PF00563">
    <property type="entry name" value="EAL"/>
    <property type="match status" value="1"/>
</dbReference>
<evidence type="ECO:0000313" key="4">
    <source>
        <dbReference type="Proteomes" id="UP000236220"/>
    </source>
</evidence>
<protein>
    <submittedName>
        <fullName evidence="3">EAL domain</fullName>
    </submittedName>
</protein>
<dbReference type="SMART" id="SM00052">
    <property type="entry name" value="EAL"/>
    <property type="match status" value="1"/>
</dbReference>
<dbReference type="Pfam" id="PF00990">
    <property type="entry name" value="GGDEF"/>
    <property type="match status" value="1"/>
</dbReference>
<feature type="domain" description="EAL" evidence="1">
    <location>
        <begin position="156"/>
        <end position="408"/>
    </location>
</feature>
<dbReference type="SMART" id="SM00267">
    <property type="entry name" value="GGDEF"/>
    <property type="match status" value="1"/>
</dbReference>
<feature type="domain" description="GGDEF" evidence="2">
    <location>
        <begin position="19"/>
        <end position="154"/>
    </location>
</feature>
<dbReference type="PROSITE" id="PS50883">
    <property type="entry name" value="EAL"/>
    <property type="match status" value="1"/>
</dbReference>
<dbReference type="Gene3D" id="3.20.20.450">
    <property type="entry name" value="EAL domain"/>
    <property type="match status" value="1"/>
</dbReference>
<dbReference type="SUPFAM" id="SSF141868">
    <property type="entry name" value="EAL domain-like"/>
    <property type="match status" value="1"/>
</dbReference>
<dbReference type="Proteomes" id="UP000236220">
    <property type="component" value="Unassembled WGS sequence"/>
</dbReference>
<name>A0A2K1Q3L2_9GAMM</name>
<evidence type="ECO:0000259" key="2">
    <source>
        <dbReference type="PROSITE" id="PS50887"/>
    </source>
</evidence>
<comment type="caution">
    <text evidence="3">The sequence shown here is derived from an EMBL/GenBank/DDBJ whole genome shotgun (WGS) entry which is preliminary data.</text>
</comment>
<dbReference type="RefSeq" id="WP_103074661.1">
    <property type="nucleotide sequence ID" value="NZ_NPZB01000001.1"/>
</dbReference>
<dbReference type="GO" id="GO:0071111">
    <property type="term" value="F:cyclic-guanylate-specific phosphodiesterase activity"/>
    <property type="evidence" value="ECO:0007669"/>
    <property type="project" value="InterPro"/>
</dbReference>
<organism evidence="3 4">
    <name type="scientific">Solilutibacter silvestris</name>
    <dbReference type="NCBI Taxonomy" id="1645665"/>
    <lineage>
        <taxon>Bacteria</taxon>
        <taxon>Pseudomonadati</taxon>
        <taxon>Pseudomonadota</taxon>
        <taxon>Gammaproteobacteria</taxon>
        <taxon>Lysobacterales</taxon>
        <taxon>Lysobacteraceae</taxon>
        <taxon>Solilutibacter</taxon>
    </lineage>
</organism>
<dbReference type="AlphaFoldDB" id="A0A2K1Q3L2"/>
<dbReference type="PANTHER" id="PTHR33121">
    <property type="entry name" value="CYCLIC DI-GMP PHOSPHODIESTERASE PDEF"/>
    <property type="match status" value="1"/>
</dbReference>
<dbReference type="InterPro" id="IPR035919">
    <property type="entry name" value="EAL_sf"/>
</dbReference>
<dbReference type="EMBL" id="NPZB01000001">
    <property type="protein sequence ID" value="PNS09635.1"/>
    <property type="molecule type" value="Genomic_DNA"/>
</dbReference>
<dbReference type="InterPro" id="IPR043128">
    <property type="entry name" value="Rev_trsase/Diguanyl_cyclase"/>
</dbReference>
<gene>
    <name evidence="3" type="ORF">Lysil_1264</name>
</gene>
<dbReference type="OrthoDB" id="9812358at2"/>
<dbReference type="PANTHER" id="PTHR33121:SF70">
    <property type="entry name" value="SIGNALING PROTEIN YKOW"/>
    <property type="match status" value="1"/>
</dbReference>
<evidence type="ECO:0000313" key="3">
    <source>
        <dbReference type="EMBL" id="PNS09635.1"/>
    </source>
</evidence>